<comment type="subcellular location">
    <subcellularLocation>
        <location evidence="1">Cell membrane</location>
        <topology evidence="1">Multi-pass membrane protein</topology>
    </subcellularLocation>
</comment>
<dbReference type="EMBL" id="DVMQ01000018">
    <property type="protein sequence ID" value="HIU24604.1"/>
    <property type="molecule type" value="Genomic_DNA"/>
</dbReference>
<name>A0A9D1HXZ7_9ACTN</name>
<reference evidence="9" key="1">
    <citation type="submission" date="2020-10" db="EMBL/GenBank/DDBJ databases">
        <authorList>
            <person name="Gilroy R."/>
        </authorList>
    </citation>
    <scope>NUCLEOTIDE SEQUENCE</scope>
    <source>
        <strain evidence="9">ChiHjej12B11-29160</strain>
    </source>
</reference>
<dbReference type="PANTHER" id="PTHR30252">
    <property type="entry name" value="INNER MEMBRANE PEPTIDE TRANSPORTER"/>
    <property type="match status" value="1"/>
</dbReference>
<feature type="transmembrane region" description="Helical" evidence="7">
    <location>
        <begin position="228"/>
        <end position="246"/>
    </location>
</feature>
<reference evidence="9" key="2">
    <citation type="journal article" date="2021" name="PeerJ">
        <title>Extensive microbial diversity within the chicken gut microbiome revealed by metagenomics and culture.</title>
        <authorList>
            <person name="Gilroy R."/>
            <person name="Ravi A."/>
            <person name="Getino M."/>
            <person name="Pursley I."/>
            <person name="Horton D.L."/>
            <person name="Alikhan N.F."/>
            <person name="Baker D."/>
            <person name="Gharbi K."/>
            <person name="Hall N."/>
            <person name="Watson M."/>
            <person name="Adriaenssens E.M."/>
            <person name="Foster-Nyarko E."/>
            <person name="Jarju S."/>
            <person name="Secka A."/>
            <person name="Antonio M."/>
            <person name="Oren A."/>
            <person name="Chaudhuri R.R."/>
            <person name="La Ragione R."/>
            <person name="Hildebrand F."/>
            <person name="Pallen M.J."/>
        </authorList>
    </citation>
    <scope>NUCLEOTIDE SEQUENCE</scope>
    <source>
        <strain evidence="9">ChiHjej12B11-29160</strain>
    </source>
</reference>
<feature type="transmembrane region" description="Helical" evidence="7">
    <location>
        <begin position="258"/>
        <end position="277"/>
    </location>
</feature>
<feature type="domain" description="CstA N-terminal" evidence="8">
    <location>
        <begin position="2"/>
        <end position="373"/>
    </location>
</feature>
<evidence type="ECO:0000256" key="6">
    <source>
        <dbReference type="ARBA" id="ARBA00023136"/>
    </source>
</evidence>
<evidence type="ECO:0000256" key="1">
    <source>
        <dbReference type="ARBA" id="ARBA00004651"/>
    </source>
</evidence>
<feature type="transmembrane region" description="Helical" evidence="7">
    <location>
        <begin position="303"/>
        <end position="324"/>
    </location>
</feature>
<feature type="transmembrane region" description="Helical" evidence="7">
    <location>
        <begin position="457"/>
        <end position="474"/>
    </location>
</feature>
<evidence type="ECO:0000256" key="2">
    <source>
        <dbReference type="ARBA" id="ARBA00007755"/>
    </source>
</evidence>
<keyword evidence="4 7" id="KW-0812">Transmembrane</keyword>
<feature type="transmembrane region" description="Helical" evidence="7">
    <location>
        <begin position="480"/>
        <end position="501"/>
    </location>
</feature>
<keyword evidence="6 7" id="KW-0472">Membrane</keyword>
<accession>A0A9D1HXZ7</accession>
<feature type="transmembrane region" description="Helical" evidence="7">
    <location>
        <begin position="545"/>
        <end position="569"/>
    </location>
</feature>
<feature type="transmembrane region" description="Helical" evidence="7">
    <location>
        <begin position="402"/>
        <end position="423"/>
    </location>
</feature>
<dbReference type="InterPro" id="IPR003706">
    <property type="entry name" value="CstA_N"/>
</dbReference>
<evidence type="ECO:0000256" key="3">
    <source>
        <dbReference type="ARBA" id="ARBA00022475"/>
    </source>
</evidence>
<evidence type="ECO:0000259" key="8">
    <source>
        <dbReference type="Pfam" id="PF02554"/>
    </source>
</evidence>
<gene>
    <name evidence="9" type="ORF">IAD17_06750</name>
</gene>
<comment type="caution">
    <text evidence="9">The sequence shown here is derived from an EMBL/GenBank/DDBJ whole genome shotgun (WGS) entry which is preliminary data.</text>
</comment>
<dbReference type="AlphaFoldDB" id="A0A9D1HXZ7"/>
<protein>
    <submittedName>
        <fullName evidence="9">Carbon starvation protein A</fullName>
    </submittedName>
</protein>
<feature type="transmembrane region" description="Helical" evidence="7">
    <location>
        <begin position="344"/>
        <end position="368"/>
    </location>
</feature>
<feature type="transmembrane region" description="Helical" evidence="7">
    <location>
        <begin position="129"/>
        <end position="150"/>
    </location>
</feature>
<organism evidence="9 10">
    <name type="scientific">Candidatus Coprovicinus avistercoris</name>
    <dbReference type="NCBI Taxonomy" id="2840754"/>
    <lineage>
        <taxon>Bacteria</taxon>
        <taxon>Bacillati</taxon>
        <taxon>Actinomycetota</taxon>
        <taxon>Coriobacteriia</taxon>
        <taxon>Coriobacteriales</taxon>
        <taxon>Coriobacteriaceae</taxon>
        <taxon>Coriobacteriaceae incertae sedis</taxon>
        <taxon>Candidatus Coprovicinus</taxon>
    </lineage>
</organism>
<keyword evidence="5 7" id="KW-1133">Transmembrane helix</keyword>
<proteinExistence type="inferred from homology"/>
<feature type="transmembrane region" description="Helical" evidence="7">
    <location>
        <begin position="85"/>
        <end position="108"/>
    </location>
</feature>
<feature type="transmembrane region" description="Helical" evidence="7">
    <location>
        <begin position="61"/>
        <end position="79"/>
    </location>
</feature>
<feature type="transmembrane region" description="Helical" evidence="7">
    <location>
        <begin position="513"/>
        <end position="539"/>
    </location>
</feature>
<dbReference type="Pfam" id="PF02554">
    <property type="entry name" value="CstA"/>
    <property type="match status" value="2"/>
</dbReference>
<evidence type="ECO:0000313" key="10">
    <source>
        <dbReference type="Proteomes" id="UP000824078"/>
    </source>
</evidence>
<evidence type="ECO:0000256" key="5">
    <source>
        <dbReference type="ARBA" id="ARBA00022989"/>
    </source>
</evidence>
<feature type="transmembrane region" description="Helical" evidence="7">
    <location>
        <begin position="6"/>
        <end position="26"/>
    </location>
</feature>
<evidence type="ECO:0000313" key="9">
    <source>
        <dbReference type="EMBL" id="HIU24604.1"/>
    </source>
</evidence>
<comment type="similarity">
    <text evidence="2">Belongs to the peptide transporter carbon starvation (CstA) (TC 2.A.114) family.</text>
</comment>
<dbReference type="PANTHER" id="PTHR30252:SF0">
    <property type="entry name" value="PEPTIDE TRANSPORTER CSTA"/>
    <property type="match status" value="1"/>
</dbReference>
<feature type="domain" description="CstA N-terminal" evidence="8">
    <location>
        <begin position="374"/>
        <end position="527"/>
    </location>
</feature>
<dbReference type="GO" id="GO:0009267">
    <property type="term" value="P:cellular response to starvation"/>
    <property type="evidence" value="ECO:0007669"/>
    <property type="project" value="InterPro"/>
</dbReference>
<keyword evidence="3" id="KW-1003">Cell membrane</keyword>
<evidence type="ECO:0000256" key="7">
    <source>
        <dbReference type="SAM" id="Phobius"/>
    </source>
</evidence>
<feature type="transmembrane region" description="Helical" evidence="7">
    <location>
        <begin position="204"/>
        <end position="222"/>
    </location>
</feature>
<sequence>MNGIVIVLIAAVLLVAGYVLYGRWLAKSWGIDPKALTPAKRMEDDKNFTPASRFTTFAHQFSSICGAGPVTGTIAAMMFGWLPVLLWVLVGGIFFGAVHDFGALYASVKNNGKSLAQLIEKYIGRTGRRLFLLFSWLFTIIVIAAFVDMVANTFQAVYTPEGAVDVAKSYAGGAAGTISILFTFVAILFGWINRRFKLEGWKELVLAIVLFVLMFAIGMQIPVYLPKLGWFAVIAVYLLFAAAMPIQTLKQPRDYLTSIMMIVMIVCAVIGIFVLGVHGQAQMNAPMVADSAMLDSLAQNGKHMFPLLFVSVACGALSGFHSLVSTNTSSKQVSNETDMLPVGYGAMVAESFVGVLAIVVAAIMYGSFFTFDATGASSATPFQIFSTGVAQGMTAFGVNNTLATVFMTMCVSALALTSVDAVARIGRLSFQEFFTKTNDAAEQAGDNATGVAKAASNTWVATILTLLLGFALAFGGYNNIWALFGASNQLLGGMTMIMLAVFCKCTGRKGFMLYVPVAFLLVCTFTSLVQSIMGCINALSLKGAAVIATSGLQLVFAILLVILGLIVAYNCLKELFTKKAGSLPDEEPEWSELGREKYGA</sequence>
<feature type="transmembrane region" description="Helical" evidence="7">
    <location>
        <begin position="170"/>
        <end position="192"/>
    </location>
</feature>
<dbReference type="InterPro" id="IPR051605">
    <property type="entry name" value="CstA"/>
</dbReference>
<dbReference type="Proteomes" id="UP000824078">
    <property type="component" value="Unassembled WGS sequence"/>
</dbReference>
<evidence type="ECO:0000256" key="4">
    <source>
        <dbReference type="ARBA" id="ARBA00022692"/>
    </source>
</evidence>
<dbReference type="GO" id="GO:0005886">
    <property type="term" value="C:plasma membrane"/>
    <property type="evidence" value="ECO:0007669"/>
    <property type="project" value="UniProtKB-SubCell"/>
</dbReference>